<keyword evidence="5" id="KW-0547">Nucleotide-binding</keyword>
<evidence type="ECO:0000256" key="7">
    <source>
        <dbReference type="ARBA" id="ARBA00022840"/>
    </source>
</evidence>
<protein>
    <recommendedName>
        <fullName evidence="2">histidine kinase</fullName>
        <ecNumber evidence="2">2.7.13.3</ecNumber>
    </recommendedName>
</protein>
<keyword evidence="7" id="KW-0067">ATP-binding</keyword>
<evidence type="ECO:0000256" key="4">
    <source>
        <dbReference type="ARBA" id="ARBA00022679"/>
    </source>
</evidence>
<evidence type="ECO:0000313" key="11">
    <source>
        <dbReference type="Proteomes" id="UP001607069"/>
    </source>
</evidence>
<comment type="catalytic activity">
    <reaction evidence="1">
        <text>ATP + protein L-histidine = ADP + protein N-phospho-L-histidine.</text>
        <dbReference type="EC" id="2.7.13.3"/>
    </reaction>
</comment>
<evidence type="ECO:0000256" key="1">
    <source>
        <dbReference type="ARBA" id="ARBA00000085"/>
    </source>
</evidence>
<dbReference type="InterPro" id="IPR050482">
    <property type="entry name" value="Sensor_HK_TwoCompSys"/>
</dbReference>
<dbReference type="Pfam" id="PF07730">
    <property type="entry name" value="HisKA_3"/>
    <property type="match status" value="1"/>
</dbReference>
<name>A0ABW7I293_9ACTN</name>
<evidence type="ECO:0000256" key="3">
    <source>
        <dbReference type="ARBA" id="ARBA00022553"/>
    </source>
</evidence>
<comment type="caution">
    <text evidence="10">The sequence shown here is derived from an EMBL/GenBank/DDBJ whole genome shotgun (WGS) entry which is preliminary data.</text>
</comment>
<accession>A0ABW7I293</accession>
<dbReference type="EMBL" id="JBIHMK010000266">
    <property type="protein sequence ID" value="MFH0252208.1"/>
    <property type="molecule type" value="Genomic_DNA"/>
</dbReference>
<dbReference type="InterPro" id="IPR036890">
    <property type="entry name" value="HATPase_C_sf"/>
</dbReference>
<evidence type="ECO:0000256" key="8">
    <source>
        <dbReference type="ARBA" id="ARBA00023012"/>
    </source>
</evidence>
<dbReference type="PANTHER" id="PTHR24421">
    <property type="entry name" value="NITRATE/NITRITE SENSOR PROTEIN NARX-RELATED"/>
    <property type="match status" value="1"/>
</dbReference>
<keyword evidence="3" id="KW-0597">Phosphoprotein</keyword>
<organism evidence="10 11">
    <name type="scientific">Streptomyces chitinivorans</name>
    <dbReference type="NCBI Taxonomy" id="1257027"/>
    <lineage>
        <taxon>Bacteria</taxon>
        <taxon>Bacillati</taxon>
        <taxon>Actinomycetota</taxon>
        <taxon>Actinomycetes</taxon>
        <taxon>Kitasatosporales</taxon>
        <taxon>Streptomycetaceae</taxon>
        <taxon>Streptomyces</taxon>
    </lineage>
</organism>
<dbReference type="Gene3D" id="1.20.5.1930">
    <property type="match status" value="1"/>
</dbReference>
<sequence length="295" mass="30793">LPGAGRAVDVRWLVVGPRDVPGLQDQTVPGPYRAAVQLGLVLAAVPRVVGTGTGLSRRRRLAARHAAAARLARAEAERDRASDEERHRLARELHDVGAHHLTSAVVTAEAARRLGGSRPELTAEALETAARDGRETLSALRELVAVMRTEAEGEPHTWNGRIAELAAGVGGLGGPVETDLRADLPGGLGETVFAIVREALTNTLRHAPGAAVRVVVGHHGGLLEVTVDNAAPPDGGAPHASGAVRGLGSGRGADVEREARMPVEEFERIERAAPETVWLVVGRGTDGMVAVLSPP</sequence>
<evidence type="ECO:0000313" key="10">
    <source>
        <dbReference type="EMBL" id="MFH0252208.1"/>
    </source>
</evidence>
<keyword evidence="4" id="KW-0808">Transferase</keyword>
<evidence type="ECO:0000259" key="9">
    <source>
        <dbReference type="Pfam" id="PF07730"/>
    </source>
</evidence>
<dbReference type="RefSeq" id="WP_394631476.1">
    <property type="nucleotide sequence ID" value="NZ_JBIHMK010000266.1"/>
</dbReference>
<evidence type="ECO:0000256" key="2">
    <source>
        <dbReference type="ARBA" id="ARBA00012438"/>
    </source>
</evidence>
<gene>
    <name evidence="10" type="ORF">ACG5V6_28920</name>
</gene>
<feature type="non-terminal residue" evidence="10">
    <location>
        <position position="1"/>
    </location>
</feature>
<evidence type="ECO:0000256" key="5">
    <source>
        <dbReference type="ARBA" id="ARBA00022741"/>
    </source>
</evidence>
<keyword evidence="8" id="KW-0902">Two-component regulatory system</keyword>
<keyword evidence="6 10" id="KW-0418">Kinase</keyword>
<proteinExistence type="predicted"/>
<evidence type="ECO:0000256" key="6">
    <source>
        <dbReference type="ARBA" id="ARBA00022777"/>
    </source>
</evidence>
<reference evidence="10 11" key="1">
    <citation type="submission" date="2024-10" db="EMBL/GenBank/DDBJ databases">
        <authorList>
            <person name="Cho J.-C."/>
        </authorList>
    </citation>
    <scope>NUCLEOTIDE SEQUENCE [LARGE SCALE GENOMIC DNA]</scope>
    <source>
        <strain evidence="10 11">KCTC29696</strain>
    </source>
</reference>
<dbReference type="Proteomes" id="UP001607069">
    <property type="component" value="Unassembled WGS sequence"/>
</dbReference>
<keyword evidence="11" id="KW-1185">Reference proteome</keyword>
<dbReference type="EC" id="2.7.13.3" evidence="2"/>
<dbReference type="Gene3D" id="3.30.565.10">
    <property type="entry name" value="Histidine kinase-like ATPase, C-terminal domain"/>
    <property type="match status" value="1"/>
</dbReference>
<dbReference type="GO" id="GO:0016301">
    <property type="term" value="F:kinase activity"/>
    <property type="evidence" value="ECO:0007669"/>
    <property type="project" value="UniProtKB-KW"/>
</dbReference>
<feature type="domain" description="Signal transduction histidine kinase subgroup 3 dimerisation and phosphoacceptor" evidence="9">
    <location>
        <begin position="85"/>
        <end position="151"/>
    </location>
</feature>
<dbReference type="InterPro" id="IPR011712">
    <property type="entry name" value="Sig_transdc_His_kin_sub3_dim/P"/>
</dbReference>
<dbReference type="PANTHER" id="PTHR24421:SF10">
    <property type="entry name" value="NITRATE_NITRITE SENSOR PROTEIN NARQ"/>
    <property type="match status" value="1"/>
</dbReference>
<feature type="non-terminal residue" evidence="10">
    <location>
        <position position="295"/>
    </location>
</feature>